<protein>
    <submittedName>
        <fullName evidence="2">Uncharacterized protein</fullName>
    </submittedName>
</protein>
<sequence>MRVVETGLNLVGRGRFGRRTRLLMAVTSPGRAWERRGGEDIIVTSYGKYAATNNSNFTFNHIKPSQGEGKEGTPGTFFGSMTNTSRQHHLNTRPRAPPLSLYPLLSTVLSPGGIWGDAPLQHTQTCSTPDEPLQHIRATQQTTPLQHALWCNIPNPSQHTLPCNTADDPLQHALCCTIQTPPQHTLPCNTADDPLATRSLLQCNIQHSLRNILLPCKHSRRPPCNTLSAATYQTLRNILSRATQQTTPLQHALCCTIKPSATYSPVQHSRRPPCNIHSLSVQHSRRLPCNTLSAAPTNLTLLQPADDPLATQQHTLPCNTADDPLQHALCCTIPNPAQHTLPCNTADDPLATRSLVHHTKPFATYSPVQHRRRPPCSATQQTTPLQHALSCNIPNPSQHTLPCNTADDPLATRSLRTIPPTYVQQQRPPCNISLPHTNPRNILSRATQQTTPLQHALSCNIPNPSQHTLPCNTADDPLSLCNQPTLRATYSPVQHSRRPLATRSRCTIQNPPQHTLRATQQTTPLQQANDPSNATYSPVHNSRRPPCNILSRQQQTTPCNILSRATQKTTPLQHFSATYSPVHSDLATYSPVQHRRRPFATSRAVQHSDDPLATRSLVQQPFNACNGTQC</sequence>
<gene>
    <name evidence="2" type="ORF">C7M84_017780</name>
</gene>
<feature type="compositionally biased region" description="Polar residues" evidence="1">
    <location>
        <begin position="508"/>
        <end position="540"/>
    </location>
</feature>
<dbReference type="Proteomes" id="UP000283509">
    <property type="component" value="Unassembled WGS sequence"/>
</dbReference>
<dbReference type="AlphaFoldDB" id="A0A423SJE1"/>
<accession>A0A423SJE1</accession>
<keyword evidence="3" id="KW-1185">Reference proteome</keyword>
<proteinExistence type="predicted"/>
<evidence type="ECO:0000313" key="2">
    <source>
        <dbReference type="EMBL" id="ROT64289.1"/>
    </source>
</evidence>
<feature type="region of interest" description="Disordered" evidence="1">
    <location>
        <begin position="508"/>
        <end position="541"/>
    </location>
</feature>
<comment type="caution">
    <text evidence="2">The sequence shown here is derived from an EMBL/GenBank/DDBJ whole genome shotgun (WGS) entry which is preliminary data.</text>
</comment>
<evidence type="ECO:0000256" key="1">
    <source>
        <dbReference type="SAM" id="MobiDB-lite"/>
    </source>
</evidence>
<reference evidence="2 3" key="2">
    <citation type="submission" date="2019-01" db="EMBL/GenBank/DDBJ databases">
        <title>The decoding of complex shrimp genome reveals the adaptation for benthos swimmer, frequently molting mechanism and breeding impact on genome.</title>
        <authorList>
            <person name="Sun Y."/>
            <person name="Gao Y."/>
            <person name="Yu Y."/>
        </authorList>
    </citation>
    <scope>NUCLEOTIDE SEQUENCE [LARGE SCALE GENOMIC DNA]</scope>
    <source>
        <tissue evidence="2">Muscle</tissue>
    </source>
</reference>
<name>A0A423SJE1_PENVA</name>
<evidence type="ECO:0000313" key="3">
    <source>
        <dbReference type="Proteomes" id="UP000283509"/>
    </source>
</evidence>
<reference evidence="2 3" key="1">
    <citation type="submission" date="2018-04" db="EMBL/GenBank/DDBJ databases">
        <authorList>
            <person name="Zhang X."/>
            <person name="Yuan J."/>
            <person name="Li F."/>
            <person name="Xiang J."/>
        </authorList>
    </citation>
    <scope>NUCLEOTIDE SEQUENCE [LARGE SCALE GENOMIC DNA]</scope>
    <source>
        <tissue evidence="2">Muscle</tissue>
    </source>
</reference>
<organism evidence="2 3">
    <name type="scientific">Penaeus vannamei</name>
    <name type="common">Whiteleg shrimp</name>
    <name type="synonym">Litopenaeus vannamei</name>
    <dbReference type="NCBI Taxonomy" id="6689"/>
    <lineage>
        <taxon>Eukaryota</taxon>
        <taxon>Metazoa</taxon>
        <taxon>Ecdysozoa</taxon>
        <taxon>Arthropoda</taxon>
        <taxon>Crustacea</taxon>
        <taxon>Multicrustacea</taxon>
        <taxon>Malacostraca</taxon>
        <taxon>Eumalacostraca</taxon>
        <taxon>Eucarida</taxon>
        <taxon>Decapoda</taxon>
        <taxon>Dendrobranchiata</taxon>
        <taxon>Penaeoidea</taxon>
        <taxon>Penaeidae</taxon>
        <taxon>Penaeus</taxon>
    </lineage>
</organism>
<dbReference type="EMBL" id="QCYY01003279">
    <property type="protein sequence ID" value="ROT64289.1"/>
    <property type="molecule type" value="Genomic_DNA"/>
</dbReference>